<reference evidence="2 3" key="1">
    <citation type="journal article" date="2024" name="BMC Biol.">
        <title>Comparative genomics of Ascetosporea gives new insight into the evolutionary basis for animal parasitism in Rhizaria.</title>
        <authorList>
            <person name="Hiltunen Thoren M."/>
            <person name="Onut-Brannstrom I."/>
            <person name="Alfjorden A."/>
            <person name="Peckova H."/>
            <person name="Swords F."/>
            <person name="Hooper C."/>
            <person name="Holzer A.S."/>
            <person name="Bass D."/>
            <person name="Burki F."/>
        </authorList>
    </citation>
    <scope>NUCLEOTIDE SEQUENCE [LARGE SCALE GENOMIC DNA]</scope>
    <source>
        <strain evidence="2">20-A016</strain>
    </source>
</reference>
<keyword evidence="1" id="KW-1133">Transmembrane helix</keyword>
<evidence type="ECO:0000313" key="2">
    <source>
        <dbReference type="EMBL" id="MES1919886.1"/>
    </source>
</evidence>
<comment type="caution">
    <text evidence="2">The sequence shown here is derived from an EMBL/GenBank/DDBJ whole genome shotgun (WGS) entry which is preliminary data.</text>
</comment>
<dbReference type="EMBL" id="JBDODL010000434">
    <property type="protein sequence ID" value="MES1919886.1"/>
    <property type="molecule type" value="Genomic_DNA"/>
</dbReference>
<accession>A0ABV2AJN7</accession>
<evidence type="ECO:0000313" key="3">
    <source>
        <dbReference type="Proteomes" id="UP001439008"/>
    </source>
</evidence>
<gene>
    <name evidence="2" type="ORF">MHBO_001638</name>
</gene>
<evidence type="ECO:0000256" key="1">
    <source>
        <dbReference type="SAM" id="Phobius"/>
    </source>
</evidence>
<proteinExistence type="predicted"/>
<dbReference type="Proteomes" id="UP001439008">
    <property type="component" value="Unassembled WGS sequence"/>
</dbReference>
<feature type="transmembrane region" description="Helical" evidence="1">
    <location>
        <begin position="38"/>
        <end position="57"/>
    </location>
</feature>
<keyword evidence="1" id="KW-0472">Membrane</keyword>
<protein>
    <submittedName>
        <fullName evidence="2">Uncharacterized protein</fullName>
    </submittedName>
</protein>
<keyword evidence="1" id="KW-0812">Transmembrane</keyword>
<keyword evidence="3" id="KW-1185">Reference proteome</keyword>
<name>A0ABV2AJN7_9EUKA</name>
<sequence>MSLNMCLVAPFGLKVLLADITAQRRPPICKVSLCRRRLRNWKVILFAATISAAALFMA</sequence>
<organism evidence="2 3">
    <name type="scientific">Bonamia ostreae</name>
    <dbReference type="NCBI Taxonomy" id="126728"/>
    <lineage>
        <taxon>Eukaryota</taxon>
        <taxon>Sar</taxon>
        <taxon>Rhizaria</taxon>
        <taxon>Endomyxa</taxon>
        <taxon>Ascetosporea</taxon>
        <taxon>Haplosporida</taxon>
        <taxon>Bonamia</taxon>
    </lineage>
</organism>